<comment type="caution">
    <text evidence="3">The sequence shown here is derived from an EMBL/GenBank/DDBJ whole genome shotgun (WGS) entry which is preliminary data.</text>
</comment>
<dbReference type="InterPro" id="IPR012334">
    <property type="entry name" value="Pectin_lyas_fold"/>
</dbReference>
<accession>A0A657Q4U0</accession>
<feature type="region of interest" description="Disordered" evidence="1">
    <location>
        <begin position="404"/>
        <end position="444"/>
    </location>
</feature>
<dbReference type="InterPro" id="IPR007742">
    <property type="entry name" value="NosD_dom"/>
</dbReference>
<dbReference type="InterPro" id="IPR022441">
    <property type="entry name" value="Para_beta_helix_rpt-2"/>
</dbReference>
<reference evidence="3 4" key="1">
    <citation type="submission" date="2018-01" db="EMBL/GenBank/DDBJ databases">
        <title>Novel co-symbiosis in the lucinid bivalve Phacoides pectinatus.</title>
        <authorList>
            <person name="Lim S.J."/>
            <person name="Davis B.G."/>
            <person name="Gill D.E."/>
            <person name="Engel A.S."/>
            <person name="Anderson L.C."/>
            <person name="Campbell B.J."/>
        </authorList>
    </citation>
    <scope>NUCLEOTIDE SEQUENCE [LARGE SCALE GENOMIC DNA]</scope>
    <source>
        <strain evidence="3">N3_P5</strain>
    </source>
</reference>
<evidence type="ECO:0000313" key="4">
    <source>
        <dbReference type="Proteomes" id="UP000250928"/>
    </source>
</evidence>
<dbReference type="NCBIfam" id="TIGR03804">
    <property type="entry name" value="para_beta_helix"/>
    <property type="match status" value="1"/>
</dbReference>
<dbReference type="Proteomes" id="UP000250928">
    <property type="component" value="Unassembled WGS sequence"/>
</dbReference>
<proteinExistence type="predicted"/>
<dbReference type="AlphaFoldDB" id="A0A657Q4U0"/>
<organism evidence="3 4">
    <name type="scientific">Candidatus Sedimenticola endophacoides</name>
    <dbReference type="NCBI Taxonomy" id="2548426"/>
    <lineage>
        <taxon>Bacteria</taxon>
        <taxon>Pseudomonadati</taxon>
        <taxon>Pseudomonadota</taxon>
        <taxon>Gammaproteobacteria</taxon>
        <taxon>Chromatiales</taxon>
        <taxon>Sedimenticolaceae</taxon>
        <taxon>Sedimenticola</taxon>
    </lineage>
</organism>
<dbReference type="SUPFAM" id="SSF51126">
    <property type="entry name" value="Pectin lyase-like"/>
    <property type="match status" value="1"/>
</dbReference>
<dbReference type="InterPro" id="IPR026464">
    <property type="entry name" value="NosD_copper_fam"/>
</dbReference>
<dbReference type="InterPro" id="IPR011050">
    <property type="entry name" value="Pectin_lyase_fold/virulence"/>
</dbReference>
<gene>
    <name evidence="3" type="ORF">C3L24_11285</name>
</gene>
<evidence type="ECO:0000313" key="3">
    <source>
        <dbReference type="EMBL" id="PUD99253.1"/>
    </source>
</evidence>
<evidence type="ECO:0000259" key="2">
    <source>
        <dbReference type="Pfam" id="PF05048"/>
    </source>
</evidence>
<dbReference type="NCBIfam" id="TIGR04247">
    <property type="entry name" value="NosD_copper_fam"/>
    <property type="match status" value="1"/>
</dbReference>
<name>A0A657Q4U0_9GAMM</name>
<evidence type="ECO:0000256" key="1">
    <source>
        <dbReference type="SAM" id="MobiDB-lite"/>
    </source>
</evidence>
<dbReference type="Pfam" id="PF05048">
    <property type="entry name" value="NosD"/>
    <property type="match status" value="1"/>
</dbReference>
<dbReference type="SMART" id="SM00710">
    <property type="entry name" value="PbH1"/>
    <property type="match status" value="10"/>
</dbReference>
<dbReference type="EMBL" id="PQCO01000265">
    <property type="protein sequence ID" value="PUD99253.1"/>
    <property type="molecule type" value="Genomic_DNA"/>
</dbReference>
<sequence>MLAASASCVAGEAAVPLQAMIDAAEPNSVLTPAPGVYAGPVTITKPLVLDGRDQVTVDAGGRGSVIYLQSDGVTLKNLRLVNSGASHNDIDAGVQVRGNFNVIKDNVIEDCLFGVDLQQSEHNVVRRNRIASKPVELGVRGDAIRLWYSFRNKISENRVRDSRDIVVWYSADNEIIGNDARRGRYSLHFMYSQYNKVEANHFENNAVGIFLMYSDGIVVRDNHISRAAGPTGVGIGFKETSDLLIEGNEVLNCATGLYIDVSPFQPDTVNHFHDNLIAYNGVGVRWLNDWHGNVFQDNRFKGNVTQVMVTGGKSANRNEWSGNHWDDYEGFDLNGDGVGDKPYQLYSYADRVWMDVPSAQFFKGSPMLEMLDFLERLAPFSDPDLVVSDDKPYMRGDFQVAALRRTAPQRGQPPEEAGEAPRPGSGAAAAPSSLDLLRQSLGRE</sequence>
<protein>
    <submittedName>
        <fullName evidence="3">Nitrous oxide reductase family maturation protein NosD</fullName>
    </submittedName>
</protein>
<dbReference type="Gene3D" id="2.160.20.10">
    <property type="entry name" value="Single-stranded right-handed beta-helix, Pectin lyase-like"/>
    <property type="match status" value="1"/>
</dbReference>
<feature type="domain" description="Periplasmic copper-binding protein NosD beta helix" evidence="2">
    <location>
        <begin position="140"/>
        <end position="330"/>
    </location>
</feature>
<feature type="compositionally biased region" description="Low complexity" evidence="1">
    <location>
        <begin position="420"/>
        <end position="433"/>
    </location>
</feature>
<dbReference type="InterPro" id="IPR006626">
    <property type="entry name" value="PbH1"/>
</dbReference>